<proteinExistence type="predicted"/>
<dbReference type="Proteomes" id="UP001172101">
    <property type="component" value="Unassembled WGS sequence"/>
</dbReference>
<organism evidence="1 2">
    <name type="scientific">Lasiosphaeria miniovina</name>
    <dbReference type="NCBI Taxonomy" id="1954250"/>
    <lineage>
        <taxon>Eukaryota</taxon>
        <taxon>Fungi</taxon>
        <taxon>Dikarya</taxon>
        <taxon>Ascomycota</taxon>
        <taxon>Pezizomycotina</taxon>
        <taxon>Sordariomycetes</taxon>
        <taxon>Sordariomycetidae</taxon>
        <taxon>Sordariales</taxon>
        <taxon>Lasiosphaeriaceae</taxon>
        <taxon>Lasiosphaeria</taxon>
    </lineage>
</organism>
<keyword evidence="2" id="KW-1185">Reference proteome</keyword>
<evidence type="ECO:0000313" key="1">
    <source>
        <dbReference type="EMBL" id="KAK0704007.1"/>
    </source>
</evidence>
<gene>
    <name evidence="1" type="ORF">B0T26DRAFT_733640</name>
</gene>
<reference evidence="1" key="1">
    <citation type="submission" date="2023-06" db="EMBL/GenBank/DDBJ databases">
        <title>Genome-scale phylogeny and comparative genomics of the fungal order Sordariales.</title>
        <authorList>
            <consortium name="Lawrence Berkeley National Laboratory"/>
            <person name="Hensen N."/>
            <person name="Bonometti L."/>
            <person name="Westerberg I."/>
            <person name="Brannstrom I.O."/>
            <person name="Guillou S."/>
            <person name="Cros-Aarteil S."/>
            <person name="Calhoun S."/>
            <person name="Haridas S."/>
            <person name="Kuo A."/>
            <person name="Mondo S."/>
            <person name="Pangilinan J."/>
            <person name="Riley R."/>
            <person name="LaButti K."/>
            <person name="Andreopoulos B."/>
            <person name="Lipzen A."/>
            <person name="Chen C."/>
            <person name="Yanf M."/>
            <person name="Daum C."/>
            <person name="Ng V."/>
            <person name="Clum A."/>
            <person name="Steindorff A."/>
            <person name="Ohm R."/>
            <person name="Martin F."/>
            <person name="Silar P."/>
            <person name="Natvig D."/>
            <person name="Lalanne C."/>
            <person name="Gautier V."/>
            <person name="Ament-velasquez S.L."/>
            <person name="Kruys A."/>
            <person name="Hutchinson M.I."/>
            <person name="Powell A.J."/>
            <person name="Barry K."/>
            <person name="Miller A.N."/>
            <person name="Grigoriev I.V."/>
            <person name="Debuchy R."/>
            <person name="Gladieux P."/>
            <person name="Thoren M.H."/>
            <person name="Johannesson H."/>
        </authorList>
    </citation>
    <scope>NUCLEOTIDE SEQUENCE</scope>
    <source>
        <strain evidence="1">SMH2392-1A</strain>
    </source>
</reference>
<protein>
    <submittedName>
        <fullName evidence="1">Uncharacterized protein</fullName>
    </submittedName>
</protein>
<accession>A0AA39ZUV8</accession>
<evidence type="ECO:0000313" key="2">
    <source>
        <dbReference type="Proteomes" id="UP001172101"/>
    </source>
</evidence>
<comment type="caution">
    <text evidence="1">The sequence shown here is derived from an EMBL/GenBank/DDBJ whole genome shotgun (WGS) entry which is preliminary data.</text>
</comment>
<dbReference type="RefSeq" id="XP_060290866.1">
    <property type="nucleotide sequence ID" value="XM_060443157.1"/>
</dbReference>
<dbReference type="AlphaFoldDB" id="A0AA39ZUV8"/>
<sequence length="120" mass="13646">MPHCPDIFTVFCRFHSQLPNREQHLDKSSTHAVHSWNRHHTILSHEHGAEPKSLRFSACCKPGSSVAILGLGQDNKCESNTGPTRPCKKINSLTNRPFEIKCRLLHRNHNGKKLGEHIPR</sequence>
<dbReference type="GeneID" id="85326427"/>
<dbReference type="EMBL" id="JAUIRO010000008">
    <property type="protein sequence ID" value="KAK0704007.1"/>
    <property type="molecule type" value="Genomic_DNA"/>
</dbReference>
<name>A0AA39ZUV8_9PEZI</name>